<evidence type="ECO:0000313" key="2">
    <source>
        <dbReference type="Proteomes" id="UP000593802"/>
    </source>
</evidence>
<accession>A0A7I8DDY5</accession>
<organism evidence="1 2">
    <name type="scientific">Effusibacillus dendaii</name>
    <dbReference type="NCBI Taxonomy" id="2743772"/>
    <lineage>
        <taxon>Bacteria</taxon>
        <taxon>Bacillati</taxon>
        <taxon>Bacillota</taxon>
        <taxon>Bacilli</taxon>
        <taxon>Bacillales</taxon>
        <taxon>Alicyclobacillaceae</taxon>
        <taxon>Effusibacillus</taxon>
    </lineage>
</organism>
<dbReference type="EMBL" id="AP023366">
    <property type="protein sequence ID" value="BCJ87492.1"/>
    <property type="molecule type" value="Genomic_DNA"/>
</dbReference>
<sequence length="81" mass="8852">MNRIAVEANLSPVHEYLKNQGCQVDTLDADHLGANNQYSAIVISGTDQNLMGIQNVAQNCPVINASGLSPQQVYERIQQLQ</sequence>
<name>A0A7I8DDY5_9BACL</name>
<protein>
    <submittedName>
        <fullName evidence="1">UPF0180 protein</fullName>
    </submittedName>
</protein>
<proteinExistence type="predicted"/>
<evidence type="ECO:0000313" key="1">
    <source>
        <dbReference type="EMBL" id="BCJ87492.1"/>
    </source>
</evidence>
<dbReference type="RefSeq" id="WP_226375209.1">
    <property type="nucleotide sequence ID" value="NZ_AP023366.1"/>
</dbReference>
<gene>
    <name evidence="1" type="ORF">skT53_24770</name>
</gene>
<dbReference type="KEGG" id="eff:skT53_24770"/>
<reference evidence="1 2" key="1">
    <citation type="submission" date="2020-08" db="EMBL/GenBank/DDBJ databases">
        <title>Complete Genome Sequence of Effusibacillus dendaii Strain skT53, Isolated from Farmland soil.</title>
        <authorList>
            <person name="Konishi T."/>
            <person name="Kawasaki H."/>
        </authorList>
    </citation>
    <scope>NUCLEOTIDE SEQUENCE [LARGE SCALE GENOMIC DNA]</scope>
    <source>
        <strain evidence="2">skT53</strain>
    </source>
</reference>
<keyword evidence="2" id="KW-1185">Reference proteome</keyword>
<dbReference type="AlphaFoldDB" id="A0A7I8DDY5"/>
<dbReference type="InterPro" id="IPR005370">
    <property type="entry name" value="UPF0180"/>
</dbReference>
<dbReference type="Pfam" id="PF03698">
    <property type="entry name" value="UPF0180"/>
    <property type="match status" value="1"/>
</dbReference>
<dbReference type="Proteomes" id="UP000593802">
    <property type="component" value="Chromosome"/>
</dbReference>